<name>A0AAD9QHY8_ACRCE</name>
<dbReference type="Proteomes" id="UP001249851">
    <property type="component" value="Unassembled WGS sequence"/>
</dbReference>
<evidence type="ECO:0000313" key="4">
    <source>
        <dbReference type="Proteomes" id="UP001249851"/>
    </source>
</evidence>
<dbReference type="PANTHER" id="PTHR13017:SF0">
    <property type="entry name" value="METHENYLTETRAHYDROFOLATE SYNTHASE DOMAIN-CONTAINING PROTEIN"/>
    <property type="match status" value="1"/>
</dbReference>
<evidence type="ECO:0000256" key="2">
    <source>
        <dbReference type="ARBA" id="ARBA00022884"/>
    </source>
</evidence>
<protein>
    <recommendedName>
        <fullName evidence="1">Methenyltetrahydrofolate synthase domain-containing protein</fullName>
    </recommendedName>
</protein>
<dbReference type="PANTHER" id="PTHR13017">
    <property type="entry name" value="5-FORMYLTETRAHYDROFOLATE CYCLO-LIGASE-RELATED"/>
    <property type="match status" value="1"/>
</dbReference>
<evidence type="ECO:0000313" key="3">
    <source>
        <dbReference type="EMBL" id="KAK2561504.1"/>
    </source>
</evidence>
<sequence>MANEEVITTKKAEIRQRIWDYIEKNDLANFPRPVHHRIPNFKGASAAGEKLILMEEFKKARTVKVNPDKPQEIIRYKALEERKTLLVPTPRLRNGLFNRIVPPSNANAALLKRCATREGITNYSRPVGLDYTGNIDLIVIGSVAVSTKGFRIGKGEGYADMEYAMMVTMGAVNQDTTVITTVHDCQVVDIPDQLVDDHDLMVDFIVTPTRVIKCEGKKSKPVGICWSKVTSQMLKEIPVLRILREKEKRFGKDVSLNE</sequence>
<dbReference type="InterPro" id="IPR002698">
    <property type="entry name" value="FTHF_cligase"/>
</dbReference>
<dbReference type="SUPFAM" id="SSF100950">
    <property type="entry name" value="NagB/RpiA/CoA transferase-like"/>
    <property type="match status" value="1"/>
</dbReference>
<reference evidence="3" key="1">
    <citation type="journal article" date="2023" name="G3 (Bethesda)">
        <title>Whole genome assembly and annotation of the endangered Caribbean coral Acropora cervicornis.</title>
        <authorList>
            <person name="Selwyn J.D."/>
            <person name="Vollmer S.V."/>
        </authorList>
    </citation>
    <scope>NUCLEOTIDE SEQUENCE</scope>
    <source>
        <strain evidence="3">K2</strain>
    </source>
</reference>
<dbReference type="InterPro" id="IPR037171">
    <property type="entry name" value="NagB/RpiA_transferase-like"/>
</dbReference>
<reference evidence="3" key="2">
    <citation type="journal article" date="2023" name="Science">
        <title>Genomic signatures of disease resistance in endangered staghorn corals.</title>
        <authorList>
            <person name="Vollmer S.V."/>
            <person name="Selwyn J.D."/>
            <person name="Despard B.A."/>
            <person name="Roesel C.L."/>
        </authorList>
    </citation>
    <scope>NUCLEOTIDE SEQUENCE</scope>
    <source>
        <strain evidence="3">K2</strain>
    </source>
</reference>
<dbReference type="InterPro" id="IPR024185">
    <property type="entry name" value="FTHF_cligase-like_sf"/>
</dbReference>
<keyword evidence="4" id="KW-1185">Reference proteome</keyword>
<dbReference type="GO" id="GO:0003723">
    <property type="term" value="F:RNA binding"/>
    <property type="evidence" value="ECO:0007669"/>
    <property type="project" value="UniProtKB-KW"/>
</dbReference>
<evidence type="ECO:0000256" key="1">
    <source>
        <dbReference type="ARBA" id="ARBA00015518"/>
    </source>
</evidence>
<gene>
    <name evidence="3" type="ORF">P5673_015475</name>
</gene>
<dbReference type="Pfam" id="PF01812">
    <property type="entry name" value="5-FTHF_cyc-lig"/>
    <property type="match status" value="1"/>
</dbReference>
<comment type="caution">
    <text evidence="3">The sequence shown here is derived from an EMBL/GenBank/DDBJ whole genome shotgun (WGS) entry which is preliminary data.</text>
</comment>
<dbReference type="AlphaFoldDB" id="A0AAD9QHY8"/>
<keyword evidence="2" id="KW-0694">RNA-binding</keyword>
<dbReference type="Gene3D" id="3.40.50.10420">
    <property type="entry name" value="NagB/RpiA/CoA transferase-like"/>
    <property type="match status" value="1"/>
</dbReference>
<organism evidence="3 4">
    <name type="scientific">Acropora cervicornis</name>
    <name type="common">Staghorn coral</name>
    <dbReference type="NCBI Taxonomy" id="6130"/>
    <lineage>
        <taxon>Eukaryota</taxon>
        <taxon>Metazoa</taxon>
        <taxon>Cnidaria</taxon>
        <taxon>Anthozoa</taxon>
        <taxon>Hexacorallia</taxon>
        <taxon>Scleractinia</taxon>
        <taxon>Astrocoeniina</taxon>
        <taxon>Acroporidae</taxon>
        <taxon>Acropora</taxon>
    </lineage>
</organism>
<dbReference type="EMBL" id="JARQWQ010000032">
    <property type="protein sequence ID" value="KAK2561504.1"/>
    <property type="molecule type" value="Genomic_DNA"/>
</dbReference>
<proteinExistence type="predicted"/>
<accession>A0AAD9QHY8</accession>
<dbReference type="FunFam" id="3.40.50.10420:FF:000001">
    <property type="entry name" value="Methenyltetrahydrofolate synthase domain-containing protein"/>
    <property type="match status" value="1"/>
</dbReference>
<dbReference type="GO" id="GO:0005737">
    <property type="term" value="C:cytoplasm"/>
    <property type="evidence" value="ECO:0007669"/>
    <property type="project" value="TreeGrafter"/>
</dbReference>